<comment type="caution">
    <text evidence="1">The sequence shown here is derived from an EMBL/GenBank/DDBJ whole genome shotgun (WGS) entry which is preliminary data.</text>
</comment>
<accession>A0AAN8WRU5</accession>
<sequence length="51" mass="5680">MSGQFIGSKSLTFHLHAIHQLTYSLCEVSVVCLWPSKDQFHLVLDLTCSSA</sequence>
<evidence type="ECO:0000313" key="1">
    <source>
        <dbReference type="EMBL" id="KAK7071176.1"/>
    </source>
</evidence>
<dbReference type="EMBL" id="JAXCGZ010015124">
    <property type="protein sequence ID" value="KAK7071176.1"/>
    <property type="molecule type" value="Genomic_DNA"/>
</dbReference>
<evidence type="ECO:0000313" key="2">
    <source>
        <dbReference type="Proteomes" id="UP001381693"/>
    </source>
</evidence>
<name>A0AAN8WRU5_HALRR</name>
<organism evidence="1 2">
    <name type="scientific">Halocaridina rubra</name>
    <name type="common">Hawaiian red shrimp</name>
    <dbReference type="NCBI Taxonomy" id="373956"/>
    <lineage>
        <taxon>Eukaryota</taxon>
        <taxon>Metazoa</taxon>
        <taxon>Ecdysozoa</taxon>
        <taxon>Arthropoda</taxon>
        <taxon>Crustacea</taxon>
        <taxon>Multicrustacea</taxon>
        <taxon>Malacostraca</taxon>
        <taxon>Eumalacostraca</taxon>
        <taxon>Eucarida</taxon>
        <taxon>Decapoda</taxon>
        <taxon>Pleocyemata</taxon>
        <taxon>Caridea</taxon>
        <taxon>Atyoidea</taxon>
        <taxon>Atyidae</taxon>
        <taxon>Halocaridina</taxon>
    </lineage>
</organism>
<reference evidence="1 2" key="1">
    <citation type="submission" date="2023-11" db="EMBL/GenBank/DDBJ databases">
        <title>Halocaridina rubra genome assembly.</title>
        <authorList>
            <person name="Smith C."/>
        </authorList>
    </citation>
    <scope>NUCLEOTIDE SEQUENCE [LARGE SCALE GENOMIC DNA]</scope>
    <source>
        <strain evidence="1">EP-1</strain>
        <tissue evidence="1">Whole</tissue>
    </source>
</reference>
<gene>
    <name evidence="1" type="ORF">SK128_027736</name>
</gene>
<dbReference type="Proteomes" id="UP001381693">
    <property type="component" value="Unassembled WGS sequence"/>
</dbReference>
<keyword evidence="2" id="KW-1185">Reference proteome</keyword>
<proteinExistence type="predicted"/>
<dbReference type="AlphaFoldDB" id="A0AAN8WRU5"/>
<protein>
    <submittedName>
        <fullName evidence="1">Uncharacterized protein</fullName>
    </submittedName>
</protein>